<comment type="caution">
    <text evidence="1">The sequence shown here is derived from an EMBL/GenBank/DDBJ whole genome shotgun (WGS) entry which is preliminary data.</text>
</comment>
<evidence type="ECO:0000313" key="1">
    <source>
        <dbReference type="EMBL" id="HIR39295.1"/>
    </source>
</evidence>
<proteinExistence type="predicted"/>
<name>A0A9D1AFU5_9FIRM</name>
<sequence>MIQQYIEENYGFKVHDEDSNSTKLTDATSGEPKTYSLEDGEYKIGISFSAGADLMFTLNPVTDKVGEDQTTKPTPPCTEHVDADGEDKCDNCGADMPTETPDEPELMLTMTATDILLYYNSYLNNLIFINVGFQSLNK</sequence>
<dbReference type="AlphaFoldDB" id="A0A9D1AFU5"/>
<gene>
    <name evidence="1" type="ORF">IAB90_02830</name>
</gene>
<organism evidence="1 2">
    <name type="scientific">Candidatus Coproplasma stercoripullorum</name>
    <dbReference type="NCBI Taxonomy" id="2840751"/>
    <lineage>
        <taxon>Bacteria</taxon>
        <taxon>Bacillati</taxon>
        <taxon>Bacillota</taxon>
        <taxon>Clostridia</taxon>
        <taxon>Eubacteriales</taxon>
        <taxon>Candidatus Coproplasma</taxon>
    </lineage>
</organism>
<accession>A0A9D1AFU5</accession>
<dbReference type="Proteomes" id="UP000824179">
    <property type="component" value="Unassembled WGS sequence"/>
</dbReference>
<reference evidence="1" key="1">
    <citation type="submission" date="2020-10" db="EMBL/GenBank/DDBJ databases">
        <authorList>
            <person name="Gilroy R."/>
        </authorList>
    </citation>
    <scope>NUCLEOTIDE SEQUENCE</scope>
    <source>
        <strain evidence="1">ChiW25-3613</strain>
    </source>
</reference>
<protein>
    <submittedName>
        <fullName evidence="1">Uncharacterized protein</fullName>
    </submittedName>
</protein>
<reference evidence="1" key="2">
    <citation type="journal article" date="2021" name="PeerJ">
        <title>Extensive microbial diversity within the chicken gut microbiome revealed by metagenomics and culture.</title>
        <authorList>
            <person name="Gilroy R."/>
            <person name="Ravi A."/>
            <person name="Getino M."/>
            <person name="Pursley I."/>
            <person name="Horton D.L."/>
            <person name="Alikhan N.F."/>
            <person name="Baker D."/>
            <person name="Gharbi K."/>
            <person name="Hall N."/>
            <person name="Watson M."/>
            <person name="Adriaenssens E.M."/>
            <person name="Foster-Nyarko E."/>
            <person name="Jarju S."/>
            <person name="Secka A."/>
            <person name="Antonio M."/>
            <person name="Oren A."/>
            <person name="Chaudhuri R.R."/>
            <person name="La Ragione R."/>
            <person name="Hildebrand F."/>
            <person name="Pallen M.J."/>
        </authorList>
    </citation>
    <scope>NUCLEOTIDE SEQUENCE</scope>
    <source>
        <strain evidence="1">ChiW25-3613</strain>
    </source>
</reference>
<evidence type="ECO:0000313" key="2">
    <source>
        <dbReference type="Proteomes" id="UP000824179"/>
    </source>
</evidence>
<dbReference type="EMBL" id="DVHB01000051">
    <property type="protein sequence ID" value="HIR39295.1"/>
    <property type="molecule type" value="Genomic_DNA"/>
</dbReference>